<keyword evidence="5" id="KW-1185">Reference proteome</keyword>
<dbReference type="GO" id="GO:0003677">
    <property type="term" value="F:DNA binding"/>
    <property type="evidence" value="ECO:0007669"/>
    <property type="project" value="UniProtKB-KW"/>
</dbReference>
<dbReference type="InterPro" id="IPR010982">
    <property type="entry name" value="Lambda_DNA-bd_dom_sf"/>
</dbReference>
<dbReference type="EMBL" id="CTRP01000014">
    <property type="protein sequence ID" value="CQR74119.1"/>
    <property type="molecule type" value="Genomic_DNA"/>
</dbReference>
<evidence type="ECO:0000256" key="1">
    <source>
        <dbReference type="ARBA" id="ARBA00023125"/>
    </source>
</evidence>
<dbReference type="RefSeq" id="WP_021170124.1">
    <property type="nucleotide sequence ID" value="NZ_CTRP01000014.1"/>
</dbReference>
<evidence type="ECO:0000256" key="2">
    <source>
        <dbReference type="SAM" id="MobiDB-lite"/>
    </source>
</evidence>
<organism evidence="4 5">
    <name type="scientific">Sporomusa ovata</name>
    <dbReference type="NCBI Taxonomy" id="2378"/>
    <lineage>
        <taxon>Bacteria</taxon>
        <taxon>Bacillati</taxon>
        <taxon>Bacillota</taxon>
        <taxon>Negativicutes</taxon>
        <taxon>Selenomonadales</taxon>
        <taxon>Sporomusaceae</taxon>
        <taxon>Sporomusa</taxon>
    </lineage>
</organism>
<evidence type="ECO:0000313" key="4">
    <source>
        <dbReference type="EMBL" id="CQR74119.1"/>
    </source>
</evidence>
<dbReference type="Proteomes" id="UP000049855">
    <property type="component" value="Unassembled WGS sequence"/>
</dbReference>
<dbReference type="InterPro" id="IPR001387">
    <property type="entry name" value="Cro/C1-type_HTH"/>
</dbReference>
<name>A0A0U1L473_9FIRM</name>
<reference evidence="5" key="1">
    <citation type="submission" date="2015-03" db="EMBL/GenBank/DDBJ databases">
        <authorList>
            <person name="Nijsse Bart"/>
        </authorList>
    </citation>
    <scope>NUCLEOTIDE SEQUENCE [LARGE SCALE GENOMIC DNA]</scope>
</reference>
<dbReference type="Gene3D" id="1.10.260.40">
    <property type="entry name" value="lambda repressor-like DNA-binding domains"/>
    <property type="match status" value="1"/>
</dbReference>
<dbReference type="AlphaFoldDB" id="A0A0U1L473"/>
<evidence type="ECO:0000313" key="5">
    <source>
        <dbReference type="Proteomes" id="UP000049855"/>
    </source>
</evidence>
<feature type="domain" description="HTH cro/C1-type" evidence="3">
    <location>
        <begin position="8"/>
        <end position="62"/>
    </location>
</feature>
<dbReference type="PROSITE" id="PS50943">
    <property type="entry name" value="HTH_CROC1"/>
    <property type="match status" value="1"/>
</dbReference>
<evidence type="ECO:0000259" key="3">
    <source>
        <dbReference type="PROSITE" id="PS50943"/>
    </source>
</evidence>
<keyword evidence="1" id="KW-0238">DNA-binding</keyword>
<sequence length="139" mass="15664">MSTFSQRLKELRIDRALTQSEFGALFNLSKQTISGYEKGDAAPPIETLQKFADFFGTTTDDLLGRKPIKIIPNEDGIITKEDMRKAGITSEEIDIIKVTRKEGLTAEDIQHLAEVVKRHKSNSADHVDKKQHDPKIFLP</sequence>
<dbReference type="SMART" id="SM00530">
    <property type="entry name" value="HTH_XRE"/>
    <property type="match status" value="1"/>
</dbReference>
<dbReference type="SUPFAM" id="SSF47413">
    <property type="entry name" value="lambda repressor-like DNA-binding domains"/>
    <property type="match status" value="1"/>
</dbReference>
<dbReference type="PANTHER" id="PTHR46558:SF11">
    <property type="entry name" value="HTH-TYPE TRANSCRIPTIONAL REGULATOR XRE"/>
    <property type="match status" value="1"/>
</dbReference>
<dbReference type="Pfam" id="PF01381">
    <property type="entry name" value="HTH_3"/>
    <property type="match status" value="1"/>
</dbReference>
<dbReference type="CDD" id="cd00093">
    <property type="entry name" value="HTH_XRE"/>
    <property type="match status" value="1"/>
</dbReference>
<proteinExistence type="predicted"/>
<protein>
    <submittedName>
        <fullName evidence="4">Negative regulation of the defective prophage PBSX genes</fullName>
    </submittedName>
</protein>
<gene>
    <name evidence="4" type="ORF">SpAn4DRAFT_0581</name>
</gene>
<feature type="region of interest" description="Disordered" evidence="2">
    <location>
        <begin position="120"/>
        <end position="139"/>
    </location>
</feature>
<accession>A0A0U1L473</accession>
<dbReference type="PANTHER" id="PTHR46558">
    <property type="entry name" value="TRACRIPTIONAL REGULATORY PROTEIN-RELATED-RELATED"/>
    <property type="match status" value="1"/>
</dbReference>